<dbReference type="SFLD" id="SFLDF00299">
    <property type="entry name" value="anaerobic_ribonucleoside-triph"/>
    <property type="match status" value="1"/>
</dbReference>
<dbReference type="SFLD" id="SFLDS00029">
    <property type="entry name" value="Radical_SAM"/>
    <property type="match status" value="1"/>
</dbReference>
<dbReference type="Proteomes" id="UP000049855">
    <property type="component" value="Unassembled WGS sequence"/>
</dbReference>
<dbReference type="RefSeq" id="WP_021167440.1">
    <property type="nucleotide sequence ID" value="NZ_CTRP01000004.1"/>
</dbReference>
<evidence type="ECO:0000256" key="4">
    <source>
        <dbReference type="ARBA" id="ARBA00014281"/>
    </source>
</evidence>
<keyword evidence="7" id="KW-0479">Metal-binding</keyword>
<dbReference type="GO" id="GO:0004748">
    <property type="term" value="F:ribonucleoside-diphosphate reductase activity, thioredoxin disulfide as acceptor"/>
    <property type="evidence" value="ECO:0007669"/>
    <property type="project" value="TreeGrafter"/>
</dbReference>
<evidence type="ECO:0000313" key="14">
    <source>
        <dbReference type="Proteomes" id="UP000049855"/>
    </source>
</evidence>
<dbReference type="PIRSF" id="PIRSF000368">
    <property type="entry name" value="NrdG"/>
    <property type="match status" value="1"/>
</dbReference>
<keyword evidence="14" id="KW-1185">Reference proteome</keyword>
<comment type="similarity">
    <text evidence="3 12">Belongs to the organic radical-activating enzymes family.</text>
</comment>
<evidence type="ECO:0000256" key="1">
    <source>
        <dbReference type="ARBA" id="ARBA00001966"/>
    </source>
</evidence>
<dbReference type="SFLD" id="SFLDG01063">
    <property type="entry name" value="activating_enzymes__group_1"/>
    <property type="match status" value="1"/>
</dbReference>
<evidence type="ECO:0000256" key="6">
    <source>
        <dbReference type="ARBA" id="ARBA00022691"/>
    </source>
</evidence>
<dbReference type="Pfam" id="PF13353">
    <property type="entry name" value="Fer4_12"/>
    <property type="match status" value="1"/>
</dbReference>
<sequence length="178" mass="19730">MEIRLAGITEESIVDGPGLRLVVFTQGCSHKCEGCHNPDTHDINGGYVTEVEDLFLYIEKIFIRNKLLKGVTFSGGEPFLQAKQLSLLAQKLKILGLNIVTYSGFTFEQLAVMAVNHKSIGDLVKQTDILIDGLYHAAERDLGLAFRGSRNQRLIDVAATISAGRVVLWEDSLQKRWA</sequence>
<evidence type="ECO:0000256" key="5">
    <source>
        <dbReference type="ARBA" id="ARBA00022485"/>
    </source>
</evidence>
<comment type="function">
    <text evidence="2 12">Activation of anaerobic ribonucleoside-triphosphate reductase under anaerobic conditions by generation of an organic free radical, using S-adenosylmethionine and reduced flavodoxin as cosubstrates to produce 5'-deoxy-adenosine.</text>
</comment>
<evidence type="ECO:0000256" key="8">
    <source>
        <dbReference type="ARBA" id="ARBA00023002"/>
    </source>
</evidence>
<keyword evidence="6" id="KW-0949">S-adenosyl-L-methionine</keyword>
<protein>
    <recommendedName>
        <fullName evidence="4 12">Anaerobic ribonucleoside-triphosphate reductase-activating protein</fullName>
        <ecNumber evidence="12">1.97.1.-</ecNumber>
    </recommendedName>
</protein>
<dbReference type="InterPro" id="IPR007197">
    <property type="entry name" value="rSAM"/>
</dbReference>
<dbReference type="SFLD" id="SFLDG01066">
    <property type="entry name" value="organic_radical-activating_enz"/>
    <property type="match status" value="1"/>
</dbReference>
<dbReference type="EC" id="1.97.1.-" evidence="12"/>
<dbReference type="PANTHER" id="PTHR30352">
    <property type="entry name" value="PYRUVATE FORMATE-LYASE-ACTIVATING ENZYME"/>
    <property type="match status" value="1"/>
</dbReference>
<dbReference type="InterPro" id="IPR012837">
    <property type="entry name" value="NrdG"/>
</dbReference>
<comment type="catalytic activity">
    <reaction evidence="11">
        <text>glycyl-[protein] + reduced [flavodoxin] + S-adenosyl-L-methionine = glycin-2-yl radical-[protein] + semiquinone [flavodoxin] + 5'-deoxyadenosine + L-methionine + H(+)</text>
        <dbReference type="Rhea" id="RHEA:61976"/>
        <dbReference type="Rhea" id="RHEA-COMP:10622"/>
        <dbReference type="Rhea" id="RHEA-COMP:14480"/>
        <dbReference type="Rhea" id="RHEA-COMP:15993"/>
        <dbReference type="Rhea" id="RHEA-COMP:15994"/>
        <dbReference type="ChEBI" id="CHEBI:15378"/>
        <dbReference type="ChEBI" id="CHEBI:17319"/>
        <dbReference type="ChEBI" id="CHEBI:29947"/>
        <dbReference type="ChEBI" id="CHEBI:32722"/>
        <dbReference type="ChEBI" id="CHEBI:57618"/>
        <dbReference type="ChEBI" id="CHEBI:57844"/>
        <dbReference type="ChEBI" id="CHEBI:59789"/>
        <dbReference type="ChEBI" id="CHEBI:140311"/>
    </reaction>
</comment>
<keyword evidence="5" id="KW-0004">4Fe-4S</keyword>
<dbReference type="PANTHER" id="PTHR30352:SF2">
    <property type="entry name" value="ANAEROBIC RIBONUCLEOSIDE-TRIPHOSPHATE REDUCTASE-ACTIVATING PROTEIN"/>
    <property type="match status" value="1"/>
</dbReference>
<evidence type="ECO:0000256" key="7">
    <source>
        <dbReference type="ARBA" id="ARBA00022723"/>
    </source>
</evidence>
<dbReference type="InterPro" id="IPR034457">
    <property type="entry name" value="Organic_radical-activating"/>
</dbReference>
<proteinExistence type="inferred from homology"/>
<evidence type="ECO:0000256" key="2">
    <source>
        <dbReference type="ARBA" id="ARBA00003852"/>
    </source>
</evidence>
<comment type="cofactor">
    <cofactor evidence="1">
        <name>[4Fe-4S] cluster</name>
        <dbReference type="ChEBI" id="CHEBI:49883"/>
    </cofactor>
</comment>
<name>A0A0U1KVM8_9FIRM</name>
<evidence type="ECO:0000256" key="12">
    <source>
        <dbReference type="PIRNR" id="PIRNR000368"/>
    </source>
</evidence>
<evidence type="ECO:0000256" key="9">
    <source>
        <dbReference type="ARBA" id="ARBA00023004"/>
    </source>
</evidence>
<keyword evidence="8 12" id="KW-0560">Oxidoreductase</keyword>
<dbReference type="Gene3D" id="3.20.20.70">
    <property type="entry name" value="Aldolase class I"/>
    <property type="match status" value="1"/>
</dbReference>
<accession>A0A0U1KVM8</accession>
<dbReference type="InterPro" id="IPR001989">
    <property type="entry name" value="Radical_activat_CS"/>
</dbReference>
<dbReference type="CDD" id="cd01335">
    <property type="entry name" value="Radical_SAM"/>
    <property type="match status" value="1"/>
</dbReference>
<gene>
    <name evidence="13" type="ORF">SpAn4DRAFT_3840</name>
</gene>
<dbReference type="GO" id="GO:0046872">
    <property type="term" value="F:metal ion binding"/>
    <property type="evidence" value="ECO:0007669"/>
    <property type="project" value="UniProtKB-KW"/>
</dbReference>
<dbReference type="InterPro" id="IPR058240">
    <property type="entry name" value="rSAM_sf"/>
</dbReference>
<dbReference type="PROSITE" id="PS01087">
    <property type="entry name" value="RADICAL_ACTIVATING"/>
    <property type="match status" value="1"/>
</dbReference>
<evidence type="ECO:0000256" key="3">
    <source>
        <dbReference type="ARBA" id="ARBA00009777"/>
    </source>
</evidence>
<dbReference type="GO" id="GO:0051539">
    <property type="term" value="F:4 iron, 4 sulfur cluster binding"/>
    <property type="evidence" value="ECO:0007669"/>
    <property type="project" value="UniProtKB-KW"/>
</dbReference>
<evidence type="ECO:0000256" key="11">
    <source>
        <dbReference type="ARBA" id="ARBA00047365"/>
    </source>
</evidence>
<dbReference type="InterPro" id="IPR013785">
    <property type="entry name" value="Aldolase_TIM"/>
</dbReference>
<evidence type="ECO:0000256" key="10">
    <source>
        <dbReference type="ARBA" id="ARBA00023014"/>
    </source>
</evidence>
<evidence type="ECO:0000313" key="13">
    <source>
        <dbReference type="EMBL" id="CQR71335.1"/>
    </source>
</evidence>
<organism evidence="13 14">
    <name type="scientific">Sporomusa ovata</name>
    <dbReference type="NCBI Taxonomy" id="2378"/>
    <lineage>
        <taxon>Bacteria</taxon>
        <taxon>Bacillati</taxon>
        <taxon>Bacillota</taxon>
        <taxon>Negativicutes</taxon>
        <taxon>Selenomonadales</taxon>
        <taxon>Sporomusaceae</taxon>
        <taxon>Sporomusa</taxon>
    </lineage>
</organism>
<dbReference type="SUPFAM" id="SSF102114">
    <property type="entry name" value="Radical SAM enzymes"/>
    <property type="match status" value="1"/>
</dbReference>
<dbReference type="EMBL" id="CTRP01000004">
    <property type="protein sequence ID" value="CQR71335.1"/>
    <property type="molecule type" value="Genomic_DNA"/>
</dbReference>
<keyword evidence="10" id="KW-0411">Iron-sulfur</keyword>
<keyword evidence="9" id="KW-0408">Iron</keyword>
<dbReference type="GO" id="GO:0043365">
    <property type="term" value="F:[formate-C-acetyltransferase]-activating enzyme activity"/>
    <property type="evidence" value="ECO:0007669"/>
    <property type="project" value="InterPro"/>
</dbReference>
<dbReference type="NCBIfam" id="TIGR02491">
    <property type="entry name" value="NrdG"/>
    <property type="match status" value="1"/>
</dbReference>
<dbReference type="AlphaFoldDB" id="A0A0U1KVM8"/>
<reference evidence="14" key="1">
    <citation type="submission" date="2015-03" db="EMBL/GenBank/DDBJ databases">
        <authorList>
            <person name="Nijsse Bart"/>
        </authorList>
    </citation>
    <scope>NUCLEOTIDE SEQUENCE [LARGE SCALE GENOMIC DNA]</scope>
</reference>